<dbReference type="EMBL" id="JQCN01000001">
    <property type="protein sequence ID" value="KRO02754.1"/>
    <property type="molecule type" value="Genomic_DNA"/>
</dbReference>
<evidence type="ECO:0000256" key="2">
    <source>
        <dbReference type="ARBA" id="ARBA00001946"/>
    </source>
</evidence>
<evidence type="ECO:0000256" key="6">
    <source>
        <dbReference type="ARBA" id="ARBA00012180"/>
    </source>
</evidence>
<dbReference type="GO" id="GO:0003723">
    <property type="term" value="F:RNA binding"/>
    <property type="evidence" value="ECO:0007669"/>
    <property type="project" value="UniProtKB-UniRule"/>
</dbReference>
<evidence type="ECO:0000256" key="9">
    <source>
        <dbReference type="ARBA" id="ARBA00022722"/>
    </source>
</evidence>
<dbReference type="NCBIfam" id="NF000594">
    <property type="entry name" value="PRK00015.1-1"/>
    <property type="match status" value="1"/>
</dbReference>
<dbReference type="Gene3D" id="3.30.420.10">
    <property type="entry name" value="Ribonuclease H-like superfamily/Ribonuclease H"/>
    <property type="match status" value="1"/>
</dbReference>
<evidence type="ECO:0000313" key="18">
    <source>
        <dbReference type="EMBL" id="KRO02754.1"/>
    </source>
</evidence>
<comment type="cofactor">
    <cofactor evidence="2">
        <name>Mg(2+)</name>
        <dbReference type="ChEBI" id="CHEBI:18420"/>
    </cofactor>
</comment>
<dbReference type="RefSeq" id="WP_017868159.1">
    <property type="nucleotide sequence ID" value="NZ_BJYB01000001.1"/>
</dbReference>
<comment type="similarity">
    <text evidence="5 14 16">Belongs to the RNase HII family.</text>
</comment>
<reference evidence="18 19" key="1">
    <citation type="journal article" date="2015" name="Genome Announc.">
        <title>Expanding the biotechnology potential of lactobacilli through comparative genomics of 213 strains and associated genera.</title>
        <authorList>
            <person name="Sun Z."/>
            <person name="Harris H.M."/>
            <person name="McCann A."/>
            <person name="Guo C."/>
            <person name="Argimon S."/>
            <person name="Zhang W."/>
            <person name="Yang X."/>
            <person name="Jeffery I.B."/>
            <person name="Cooney J.C."/>
            <person name="Kagawa T.F."/>
            <person name="Liu W."/>
            <person name="Song Y."/>
            <person name="Salvetti E."/>
            <person name="Wrobel A."/>
            <person name="Rasinkangas P."/>
            <person name="Parkhill J."/>
            <person name="Rea M.C."/>
            <person name="O'Sullivan O."/>
            <person name="Ritari J."/>
            <person name="Douillard F.P."/>
            <person name="Paul Ross R."/>
            <person name="Yang R."/>
            <person name="Briner A.E."/>
            <person name="Felis G.E."/>
            <person name="de Vos W.M."/>
            <person name="Barrangou R."/>
            <person name="Klaenhammer T.R."/>
            <person name="Caufield P.W."/>
            <person name="Cui Y."/>
            <person name="Zhang H."/>
            <person name="O'Toole P.W."/>
        </authorList>
    </citation>
    <scope>NUCLEOTIDE SEQUENCE [LARGE SCALE GENOMIC DNA]</scope>
    <source>
        <strain evidence="18 19">NBRC 103219</strain>
    </source>
</reference>
<dbReference type="InterPro" id="IPR001352">
    <property type="entry name" value="RNase_HII/HIII"/>
</dbReference>
<evidence type="ECO:0000256" key="1">
    <source>
        <dbReference type="ARBA" id="ARBA00000077"/>
    </source>
</evidence>
<evidence type="ECO:0000256" key="16">
    <source>
        <dbReference type="RuleBase" id="RU003515"/>
    </source>
</evidence>
<evidence type="ECO:0000256" key="13">
    <source>
        <dbReference type="ARBA" id="ARBA00023211"/>
    </source>
</evidence>
<dbReference type="GO" id="GO:0004523">
    <property type="term" value="F:RNA-DNA hybrid ribonuclease activity"/>
    <property type="evidence" value="ECO:0007669"/>
    <property type="project" value="UniProtKB-UniRule"/>
</dbReference>
<dbReference type="GO" id="GO:0005737">
    <property type="term" value="C:cytoplasm"/>
    <property type="evidence" value="ECO:0007669"/>
    <property type="project" value="UniProtKB-SubCell"/>
</dbReference>
<evidence type="ECO:0000256" key="3">
    <source>
        <dbReference type="ARBA" id="ARBA00004065"/>
    </source>
</evidence>
<keyword evidence="8 14" id="KW-0963">Cytoplasm</keyword>
<dbReference type="PANTHER" id="PTHR10954:SF18">
    <property type="entry name" value="RIBONUCLEASE HII"/>
    <property type="match status" value="1"/>
</dbReference>
<proteinExistence type="inferred from homology"/>
<comment type="subcellular location">
    <subcellularLocation>
        <location evidence="4 14">Cytoplasm</location>
    </subcellularLocation>
</comment>
<organism evidence="18 19">
    <name type="scientific">Ligilactobacillus pobuzihii</name>
    <dbReference type="NCBI Taxonomy" id="449659"/>
    <lineage>
        <taxon>Bacteria</taxon>
        <taxon>Bacillati</taxon>
        <taxon>Bacillota</taxon>
        <taxon>Bacilli</taxon>
        <taxon>Lactobacillales</taxon>
        <taxon>Lactobacillaceae</taxon>
        <taxon>Ligilactobacillus</taxon>
    </lineage>
</organism>
<dbReference type="GO" id="GO:0043137">
    <property type="term" value="P:DNA replication, removal of RNA primer"/>
    <property type="evidence" value="ECO:0007669"/>
    <property type="project" value="TreeGrafter"/>
</dbReference>
<evidence type="ECO:0000256" key="15">
    <source>
        <dbReference type="PROSITE-ProRule" id="PRU01319"/>
    </source>
</evidence>
<feature type="binding site" evidence="14 15">
    <location>
        <position position="87"/>
    </location>
    <ligand>
        <name>a divalent metal cation</name>
        <dbReference type="ChEBI" id="CHEBI:60240"/>
    </ligand>
</feature>
<accession>A0A0R2LT42</accession>
<feature type="binding site" evidence="14 15">
    <location>
        <position position="88"/>
    </location>
    <ligand>
        <name>a divalent metal cation</name>
        <dbReference type="ChEBI" id="CHEBI:60240"/>
    </ligand>
</feature>
<dbReference type="InterPro" id="IPR012337">
    <property type="entry name" value="RNaseH-like_sf"/>
</dbReference>
<evidence type="ECO:0000256" key="14">
    <source>
        <dbReference type="HAMAP-Rule" id="MF_00052"/>
    </source>
</evidence>
<keyword evidence="10 14" id="KW-0479">Metal-binding</keyword>
<comment type="caution">
    <text evidence="18">The sequence shown here is derived from an EMBL/GenBank/DDBJ whole genome shotgun (WGS) entry which is preliminary data.</text>
</comment>
<dbReference type="HAMAP" id="MF_00052_B">
    <property type="entry name" value="RNase_HII_B"/>
    <property type="match status" value="1"/>
</dbReference>
<dbReference type="Proteomes" id="UP000051886">
    <property type="component" value="Unassembled WGS sequence"/>
</dbReference>
<dbReference type="InterPro" id="IPR036397">
    <property type="entry name" value="RNaseH_sf"/>
</dbReference>
<protein>
    <recommendedName>
        <fullName evidence="7 14">Ribonuclease HII</fullName>
        <shortName evidence="14">RNase HII</shortName>
        <ecNumber evidence="6 14">3.1.26.4</ecNumber>
    </recommendedName>
</protein>
<dbReference type="InterPro" id="IPR022898">
    <property type="entry name" value="RNase_HII"/>
</dbReference>
<dbReference type="PANTHER" id="PTHR10954">
    <property type="entry name" value="RIBONUCLEASE H2 SUBUNIT A"/>
    <property type="match status" value="1"/>
</dbReference>
<evidence type="ECO:0000256" key="4">
    <source>
        <dbReference type="ARBA" id="ARBA00004496"/>
    </source>
</evidence>
<evidence type="ECO:0000256" key="11">
    <source>
        <dbReference type="ARBA" id="ARBA00022759"/>
    </source>
</evidence>
<keyword evidence="9 14" id="KW-0540">Nuclease</keyword>
<keyword evidence="12 14" id="KW-0378">Hydrolase</keyword>
<name>A0A0R2LT42_9LACO</name>
<dbReference type="EC" id="3.1.26.4" evidence="6 14"/>
<dbReference type="SUPFAM" id="SSF53098">
    <property type="entry name" value="Ribonuclease H-like"/>
    <property type="match status" value="1"/>
</dbReference>
<evidence type="ECO:0000313" key="19">
    <source>
        <dbReference type="Proteomes" id="UP000051886"/>
    </source>
</evidence>
<comment type="function">
    <text evidence="3 14 16">Endonuclease that specifically degrades the RNA of RNA-DNA hybrids.</text>
</comment>
<feature type="binding site" evidence="14 15">
    <location>
        <position position="179"/>
    </location>
    <ligand>
        <name>a divalent metal cation</name>
        <dbReference type="ChEBI" id="CHEBI:60240"/>
    </ligand>
</feature>
<evidence type="ECO:0000256" key="12">
    <source>
        <dbReference type="ARBA" id="ARBA00022801"/>
    </source>
</evidence>
<dbReference type="CDD" id="cd07182">
    <property type="entry name" value="RNase_HII_bacteria_HII_like"/>
    <property type="match status" value="1"/>
</dbReference>
<comment type="catalytic activity">
    <reaction evidence="1 14 15 16">
        <text>Endonucleolytic cleavage to 5'-phosphomonoester.</text>
        <dbReference type="EC" id="3.1.26.4"/>
    </reaction>
</comment>
<dbReference type="InterPro" id="IPR024567">
    <property type="entry name" value="RNase_HII/HIII_dom"/>
</dbReference>
<dbReference type="FunFam" id="3.30.420.10:FF:000006">
    <property type="entry name" value="Ribonuclease HII"/>
    <property type="match status" value="1"/>
</dbReference>
<comment type="cofactor">
    <cofactor evidence="14 15">
        <name>Mn(2+)</name>
        <dbReference type="ChEBI" id="CHEBI:29035"/>
    </cofactor>
    <cofactor evidence="14 15">
        <name>Mg(2+)</name>
        <dbReference type="ChEBI" id="CHEBI:18420"/>
    </cofactor>
    <text evidence="14 15">Manganese or magnesium. Binds 1 divalent metal ion per monomer in the absence of substrate. May bind a second metal ion after substrate binding.</text>
</comment>
<dbReference type="PROSITE" id="PS51975">
    <property type="entry name" value="RNASE_H_2"/>
    <property type="match status" value="1"/>
</dbReference>
<keyword evidence="19" id="KW-1185">Reference proteome</keyword>
<dbReference type="PATRIC" id="fig|449659.4.peg.178"/>
<evidence type="ECO:0000256" key="7">
    <source>
        <dbReference type="ARBA" id="ARBA00019179"/>
    </source>
</evidence>
<dbReference type="Pfam" id="PF01351">
    <property type="entry name" value="RNase_HII"/>
    <property type="match status" value="1"/>
</dbReference>
<gene>
    <name evidence="14" type="primary">rnhB</name>
    <name evidence="18" type="ORF">IV66_GL000180</name>
</gene>
<dbReference type="GO" id="GO:0006298">
    <property type="term" value="P:mismatch repair"/>
    <property type="evidence" value="ECO:0007669"/>
    <property type="project" value="TreeGrafter"/>
</dbReference>
<keyword evidence="13 14" id="KW-0464">Manganese</keyword>
<dbReference type="NCBIfam" id="NF000595">
    <property type="entry name" value="PRK00015.1-3"/>
    <property type="match status" value="1"/>
</dbReference>
<dbReference type="AlphaFoldDB" id="A0A0R2LT42"/>
<evidence type="ECO:0000256" key="8">
    <source>
        <dbReference type="ARBA" id="ARBA00022490"/>
    </source>
</evidence>
<sequence>MTSEKAKKMNITDVRSLLKSIESQPENSTAKLINELYTDKRQGVKQLLKSFEKRQEKIELKRKEFEKRLTLEKRSWTNGVQFVAGVDEVGRGPLAGPVVAAAVILPHDFDLYDVNDSKQLSAKKRLELAPLIKEQAIAIGIGQADNKKIDEINIYEAARFAMEQAVEQLIPLPEELLIDAMQIKTTIKQRKLIKGDARSASIGAASIIAKVARDKIMEEYAQDYPGYGFEKNAGYGTKQHLAEIEKNGITPIHRKSFEPIKSKLNN</sequence>
<evidence type="ECO:0000259" key="17">
    <source>
        <dbReference type="PROSITE" id="PS51975"/>
    </source>
</evidence>
<evidence type="ECO:0000256" key="10">
    <source>
        <dbReference type="ARBA" id="ARBA00022723"/>
    </source>
</evidence>
<feature type="domain" description="RNase H type-2" evidence="17">
    <location>
        <begin position="81"/>
        <end position="266"/>
    </location>
</feature>
<dbReference type="STRING" id="449659.IV66_GL000180"/>
<evidence type="ECO:0000256" key="5">
    <source>
        <dbReference type="ARBA" id="ARBA00007383"/>
    </source>
</evidence>
<keyword evidence="11 14" id="KW-0255">Endonuclease</keyword>
<dbReference type="GO" id="GO:0032299">
    <property type="term" value="C:ribonuclease H2 complex"/>
    <property type="evidence" value="ECO:0007669"/>
    <property type="project" value="TreeGrafter"/>
</dbReference>
<dbReference type="GO" id="GO:0030145">
    <property type="term" value="F:manganese ion binding"/>
    <property type="evidence" value="ECO:0007669"/>
    <property type="project" value="UniProtKB-UniRule"/>
</dbReference>